<protein>
    <submittedName>
        <fullName evidence="4">Phospholipid/cholesterol/gamma-HCH transport system substrate-binding protein</fullName>
    </submittedName>
</protein>
<dbReference type="PANTHER" id="PTHR36698">
    <property type="entry name" value="BLL5892 PROTEIN"/>
    <property type="match status" value="1"/>
</dbReference>
<dbReference type="RefSeq" id="WP_091939925.1">
    <property type="nucleotide sequence ID" value="NZ_FNCY01000022.1"/>
</dbReference>
<name>A0A1G8LUD3_9RHOO</name>
<evidence type="ECO:0000313" key="4">
    <source>
        <dbReference type="EMBL" id="SDI58780.1"/>
    </source>
</evidence>
<keyword evidence="2" id="KW-1133">Transmembrane helix</keyword>
<gene>
    <name evidence="4" type="ORF">SAMN05660652_03702</name>
</gene>
<dbReference type="OrthoDB" id="5294672at2"/>
<proteinExistence type="predicted"/>
<evidence type="ECO:0000259" key="3">
    <source>
        <dbReference type="Pfam" id="PF02470"/>
    </source>
</evidence>
<evidence type="ECO:0000313" key="5">
    <source>
        <dbReference type="Proteomes" id="UP000198607"/>
    </source>
</evidence>
<dbReference type="STRING" id="83767.SAMN05660652_03702"/>
<keyword evidence="2" id="KW-0472">Membrane</keyword>
<evidence type="ECO:0000256" key="1">
    <source>
        <dbReference type="SAM" id="MobiDB-lite"/>
    </source>
</evidence>
<organism evidence="4 5">
    <name type="scientific">Propionivibrio dicarboxylicus</name>
    <dbReference type="NCBI Taxonomy" id="83767"/>
    <lineage>
        <taxon>Bacteria</taxon>
        <taxon>Pseudomonadati</taxon>
        <taxon>Pseudomonadota</taxon>
        <taxon>Betaproteobacteria</taxon>
        <taxon>Rhodocyclales</taxon>
        <taxon>Rhodocyclaceae</taxon>
        <taxon>Propionivibrio</taxon>
    </lineage>
</organism>
<dbReference type="AlphaFoldDB" id="A0A1G8LUD3"/>
<reference evidence="4 5" key="1">
    <citation type="submission" date="2016-10" db="EMBL/GenBank/DDBJ databases">
        <authorList>
            <person name="de Groot N.N."/>
        </authorList>
    </citation>
    <scope>NUCLEOTIDE SEQUENCE [LARGE SCALE GENOMIC DNA]</scope>
    <source>
        <strain evidence="4 5">DSM 5885</strain>
    </source>
</reference>
<dbReference type="InterPro" id="IPR003399">
    <property type="entry name" value="Mce/MlaD"/>
</dbReference>
<keyword evidence="2" id="KW-0812">Transmembrane</keyword>
<dbReference type="EMBL" id="FNCY01000022">
    <property type="protein sequence ID" value="SDI58780.1"/>
    <property type="molecule type" value="Genomic_DNA"/>
</dbReference>
<dbReference type="Proteomes" id="UP000198607">
    <property type="component" value="Unassembled WGS sequence"/>
</dbReference>
<accession>A0A1G8LUD3</accession>
<dbReference type="PANTHER" id="PTHR36698:SF2">
    <property type="entry name" value="MCE_MLAD DOMAIN-CONTAINING PROTEIN"/>
    <property type="match status" value="1"/>
</dbReference>
<feature type="region of interest" description="Disordered" evidence="1">
    <location>
        <begin position="289"/>
        <end position="312"/>
    </location>
</feature>
<dbReference type="Pfam" id="PF02470">
    <property type="entry name" value="MlaD"/>
    <property type="match status" value="1"/>
</dbReference>
<feature type="domain" description="Mce/MlaD" evidence="3">
    <location>
        <begin position="39"/>
        <end position="112"/>
    </location>
</feature>
<sequence length="312" mass="33791">MENRAHALLAGLFTLMLGVSAVLALWWFGGKSEDTRSYLVVATKNVTGLNAQAQVRYRGVRVGRVEQIELDSSDIRYTLIRIRIRADIPVTEGTVAKLGFQGVTGIAHVQLEDSGTQPRALAGINGSLPRIPMRDSFVQELAETGAETLHNVRDIVVGINQLLSPDNRQSIARTLANVEAATAQTRAMSEQLRVLLSSENIRHLQATLQSAERAADQVGPLFVETRALVTSLREVGEKVDRLIGDPVTGASGALVPGVNELTGELATTSRQLNRVLQVLEESPQSLLFGGRRMVPGPGESGFVTPAERKEMR</sequence>
<feature type="transmembrane region" description="Helical" evidence="2">
    <location>
        <begin position="7"/>
        <end position="28"/>
    </location>
</feature>
<keyword evidence="5" id="KW-1185">Reference proteome</keyword>
<evidence type="ECO:0000256" key="2">
    <source>
        <dbReference type="SAM" id="Phobius"/>
    </source>
</evidence>